<dbReference type="EMBL" id="CP003154">
    <property type="protein sequence ID" value="AFL73223.1"/>
    <property type="molecule type" value="Genomic_DNA"/>
</dbReference>
<dbReference type="GO" id="GO:0045454">
    <property type="term" value="P:cell redox homeostasis"/>
    <property type="evidence" value="ECO:0007669"/>
    <property type="project" value="TreeGrafter"/>
</dbReference>
<evidence type="ECO:0000256" key="7">
    <source>
        <dbReference type="ARBA" id="ARBA00023157"/>
    </source>
</evidence>
<dbReference type="eggNOG" id="COG1225">
    <property type="taxonomic scope" value="Bacteria"/>
</dbReference>
<evidence type="ECO:0000256" key="1">
    <source>
        <dbReference type="ARBA" id="ARBA00003330"/>
    </source>
</evidence>
<dbReference type="GO" id="GO:0008379">
    <property type="term" value="F:thioredoxin peroxidase activity"/>
    <property type="evidence" value="ECO:0007669"/>
    <property type="project" value="TreeGrafter"/>
</dbReference>
<comment type="subunit">
    <text evidence="2">Monomer.</text>
</comment>
<evidence type="ECO:0000313" key="15">
    <source>
        <dbReference type="EMBL" id="AFL73223.1"/>
    </source>
</evidence>
<dbReference type="KEGG" id="tvi:Thivi_1199"/>
<evidence type="ECO:0000259" key="14">
    <source>
        <dbReference type="PROSITE" id="PS51352"/>
    </source>
</evidence>
<comment type="catalytic activity">
    <reaction evidence="12">
        <text>a hydroperoxide + [thioredoxin]-dithiol = an alcohol + [thioredoxin]-disulfide + H2O</text>
        <dbReference type="Rhea" id="RHEA:62620"/>
        <dbReference type="Rhea" id="RHEA-COMP:10698"/>
        <dbReference type="Rhea" id="RHEA-COMP:10700"/>
        <dbReference type="ChEBI" id="CHEBI:15377"/>
        <dbReference type="ChEBI" id="CHEBI:29950"/>
        <dbReference type="ChEBI" id="CHEBI:30879"/>
        <dbReference type="ChEBI" id="CHEBI:35924"/>
        <dbReference type="ChEBI" id="CHEBI:50058"/>
        <dbReference type="EC" id="1.11.1.24"/>
    </reaction>
</comment>
<dbReference type="GO" id="GO:0005737">
    <property type="term" value="C:cytoplasm"/>
    <property type="evidence" value="ECO:0007669"/>
    <property type="project" value="TreeGrafter"/>
</dbReference>
<evidence type="ECO:0000256" key="9">
    <source>
        <dbReference type="ARBA" id="ARBA00032824"/>
    </source>
</evidence>
<evidence type="ECO:0000256" key="6">
    <source>
        <dbReference type="ARBA" id="ARBA00023002"/>
    </source>
</evidence>
<keyword evidence="16" id="KW-1185">Reference proteome</keyword>
<dbReference type="OrthoDB" id="9812811at2"/>
<gene>
    <name evidence="15" type="ordered locus">Thivi_1199</name>
</gene>
<feature type="active site" description="Cysteine sulfenic acid (-SOH) intermediate; for peroxidase activity" evidence="13">
    <location>
        <position position="45"/>
    </location>
</feature>
<dbReference type="PANTHER" id="PTHR42801">
    <property type="entry name" value="THIOREDOXIN-DEPENDENT PEROXIDE REDUCTASE"/>
    <property type="match status" value="1"/>
</dbReference>
<keyword evidence="7" id="KW-1015">Disulfide bond</keyword>
<dbReference type="FunFam" id="3.40.30.10:FF:000007">
    <property type="entry name" value="Thioredoxin-dependent thiol peroxidase"/>
    <property type="match status" value="1"/>
</dbReference>
<dbReference type="STRING" id="765911.Thivi_1199"/>
<organism evidence="15 16">
    <name type="scientific">Thiocystis violascens (strain ATCC 17096 / DSM 198 / 6111)</name>
    <name type="common">Chromatium violascens</name>
    <dbReference type="NCBI Taxonomy" id="765911"/>
    <lineage>
        <taxon>Bacteria</taxon>
        <taxon>Pseudomonadati</taxon>
        <taxon>Pseudomonadota</taxon>
        <taxon>Gammaproteobacteria</taxon>
        <taxon>Chromatiales</taxon>
        <taxon>Chromatiaceae</taxon>
        <taxon>Thiocystis</taxon>
    </lineage>
</organism>
<evidence type="ECO:0000256" key="10">
    <source>
        <dbReference type="ARBA" id="ARBA00038489"/>
    </source>
</evidence>
<dbReference type="EC" id="1.11.1.24" evidence="3"/>
<sequence>MTVSIGDTIPNLDLTATGGRSVKLSEYQGKHLVLYFYPKASTPGCTQEGQNFRDAAEAFAAANTVILGASRDSLKAQETFKAKQGFNFDLLSDQDEALCRAFDVIKPKKMFGKDTVGVERSTFLIDAAGVLRQEWRGVKVKGHVEEVLAAARSLATSPPA</sequence>
<dbReference type="PROSITE" id="PS51352">
    <property type="entry name" value="THIOREDOXIN_2"/>
    <property type="match status" value="1"/>
</dbReference>
<dbReference type="InterPro" id="IPR050924">
    <property type="entry name" value="Peroxiredoxin_BCP/PrxQ"/>
</dbReference>
<dbReference type="RefSeq" id="WP_014777707.1">
    <property type="nucleotide sequence ID" value="NC_018012.1"/>
</dbReference>
<evidence type="ECO:0000256" key="12">
    <source>
        <dbReference type="ARBA" id="ARBA00049091"/>
    </source>
</evidence>
<dbReference type="HOGENOM" id="CLU_042529_14_1_6"/>
<dbReference type="AlphaFoldDB" id="I3Y8A5"/>
<accession>I3Y8A5</accession>
<dbReference type="PANTHER" id="PTHR42801:SF4">
    <property type="entry name" value="AHPC_TSA FAMILY PROTEIN"/>
    <property type="match status" value="1"/>
</dbReference>
<evidence type="ECO:0000256" key="8">
    <source>
        <dbReference type="ARBA" id="ARBA00023284"/>
    </source>
</evidence>
<proteinExistence type="inferred from homology"/>
<dbReference type="InterPro" id="IPR013766">
    <property type="entry name" value="Thioredoxin_domain"/>
</dbReference>
<dbReference type="Pfam" id="PF00578">
    <property type="entry name" value="AhpC-TSA"/>
    <property type="match status" value="1"/>
</dbReference>
<evidence type="ECO:0000313" key="16">
    <source>
        <dbReference type="Proteomes" id="UP000006062"/>
    </source>
</evidence>
<dbReference type="InterPro" id="IPR024706">
    <property type="entry name" value="Peroxiredoxin_AhpC-typ"/>
</dbReference>
<evidence type="ECO:0000256" key="5">
    <source>
        <dbReference type="ARBA" id="ARBA00022862"/>
    </source>
</evidence>
<reference evidence="15 16" key="1">
    <citation type="submission" date="2012-06" db="EMBL/GenBank/DDBJ databases">
        <title>Complete sequence of Thiocystis violascens DSM 198.</title>
        <authorList>
            <consortium name="US DOE Joint Genome Institute"/>
            <person name="Lucas S."/>
            <person name="Han J."/>
            <person name="Lapidus A."/>
            <person name="Cheng J.-F."/>
            <person name="Goodwin L."/>
            <person name="Pitluck S."/>
            <person name="Peters L."/>
            <person name="Ovchinnikova G."/>
            <person name="Teshima H."/>
            <person name="Detter J.C."/>
            <person name="Han C."/>
            <person name="Tapia R."/>
            <person name="Land M."/>
            <person name="Hauser L."/>
            <person name="Kyrpides N."/>
            <person name="Ivanova N."/>
            <person name="Pagani I."/>
            <person name="Vogl K."/>
            <person name="Liu Z."/>
            <person name="Frigaard N.-U."/>
            <person name="Bryant D."/>
            <person name="Woyke T."/>
        </authorList>
    </citation>
    <scope>NUCLEOTIDE SEQUENCE [LARGE SCALE GENOMIC DNA]</scope>
    <source>
        <strain evidence="16">ATCC 17096 / DSM 198 / 6111</strain>
    </source>
</reference>
<comment type="function">
    <text evidence="1">Thiol-specific peroxidase that catalyzes the reduction of hydrogen peroxide and organic hydroperoxides to water and alcohols, respectively. Plays a role in cell protection against oxidative stress by detoxifying peroxides and as sensor of hydrogen peroxide-mediated signaling events.</text>
</comment>
<evidence type="ECO:0000256" key="2">
    <source>
        <dbReference type="ARBA" id="ARBA00011245"/>
    </source>
</evidence>
<keyword evidence="5" id="KW-0049">Antioxidant</keyword>
<keyword evidence="8" id="KW-0676">Redox-active center</keyword>
<dbReference type="SUPFAM" id="SSF52833">
    <property type="entry name" value="Thioredoxin-like"/>
    <property type="match status" value="1"/>
</dbReference>
<dbReference type="PIRSF" id="PIRSF000239">
    <property type="entry name" value="AHPC"/>
    <property type="match status" value="1"/>
</dbReference>
<dbReference type="GO" id="GO:0034599">
    <property type="term" value="P:cellular response to oxidative stress"/>
    <property type="evidence" value="ECO:0007669"/>
    <property type="project" value="TreeGrafter"/>
</dbReference>
<dbReference type="Gene3D" id="3.40.30.10">
    <property type="entry name" value="Glutaredoxin"/>
    <property type="match status" value="1"/>
</dbReference>
<dbReference type="InterPro" id="IPR000866">
    <property type="entry name" value="AhpC/TSA"/>
</dbReference>
<evidence type="ECO:0000256" key="3">
    <source>
        <dbReference type="ARBA" id="ARBA00013017"/>
    </source>
</evidence>
<keyword evidence="4" id="KW-0575">Peroxidase</keyword>
<dbReference type="CDD" id="cd03017">
    <property type="entry name" value="PRX_BCP"/>
    <property type="match status" value="1"/>
</dbReference>
<comment type="similarity">
    <text evidence="10">Belongs to the peroxiredoxin family. BCP/PrxQ subfamily.</text>
</comment>
<keyword evidence="6" id="KW-0560">Oxidoreductase</keyword>
<dbReference type="InterPro" id="IPR036249">
    <property type="entry name" value="Thioredoxin-like_sf"/>
</dbReference>
<evidence type="ECO:0000256" key="4">
    <source>
        <dbReference type="ARBA" id="ARBA00022559"/>
    </source>
</evidence>
<feature type="domain" description="Thioredoxin" evidence="14">
    <location>
        <begin position="3"/>
        <end position="156"/>
    </location>
</feature>
<name>I3Y8A5_THIV6</name>
<dbReference type="Proteomes" id="UP000006062">
    <property type="component" value="Chromosome"/>
</dbReference>
<protein>
    <recommendedName>
        <fullName evidence="3">thioredoxin-dependent peroxiredoxin</fullName>
        <ecNumber evidence="3">1.11.1.24</ecNumber>
    </recommendedName>
    <alternativeName>
        <fullName evidence="9">Thioredoxin peroxidase</fullName>
    </alternativeName>
    <alternativeName>
        <fullName evidence="11">Thioredoxin-dependent peroxiredoxin Bcp</fullName>
    </alternativeName>
</protein>
<evidence type="ECO:0000256" key="11">
    <source>
        <dbReference type="ARBA" id="ARBA00042639"/>
    </source>
</evidence>
<evidence type="ECO:0000256" key="13">
    <source>
        <dbReference type="PIRSR" id="PIRSR000239-1"/>
    </source>
</evidence>